<dbReference type="InterPro" id="IPR027417">
    <property type="entry name" value="P-loop_NTPase"/>
</dbReference>
<feature type="repeat" description="WD" evidence="3">
    <location>
        <begin position="1364"/>
        <end position="1405"/>
    </location>
</feature>
<evidence type="ECO:0000259" key="4">
    <source>
        <dbReference type="Pfam" id="PF24883"/>
    </source>
</evidence>
<feature type="repeat" description="WD" evidence="3">
    <location>
        <begin position="1503"/>
        <end position="1537"/>
    </location>
</feature>
<feature type="repeat" description="WD" evidence="3">
    <location>
        <begin position="1321"/>
        <end position="1357"/>
    </location>
</feature>
<feature type="repeat" description="WD" evidence="3">
    <location>
        <begin position="1053"/>
        <end position="1094"/>
    </location>
</feature>
<feature type="repeat" description="WD" evidence="3">
    <location>
        <begin position="1278"/>
        <end position="1314"/>
    </location>
</feature>
<proteinExistence type="predicted"/>
<dbReference type="OrthoDB" id="163438at2759"/>
<dbReference type="SUPFAM" id="SSF52540">
    <property type="entry name" value="P-loop containing nucleoside triphosphate hydrolases"/>
    <property type="match status" value="1"/>
</dbReference>
<dbReference type="SMART" id="SM00320">
    <property type="entry name" value="WD40"/>
    <property type="match status" value="14"/>
</dbReference>
<dbReference type="InterPro" id="IPR036322">
    <property type="entry name" value="WD40_repeat_dom_sf"/>
</dbReference>
<dbReference type="InterPro" id="IPR056884">
    <property type="entry name" value="NPHP3-like_N"/>
</dbReference>
<keyword evidence="1 3" id="KW-0853">WD repeat</keyword>
<gene>
    <name evidence="5" type="ORF">CVT25_014900</name>
</gene>
<dbReference type="PANTHER" id="PTHR22847">
    <property type="entry name" value="WD40 REPEAT PROTEIN"/>
    <property type="match status" value="1"/>
</dbReference>
<dbReference type="CDD" id="cd00200">
    <property type="entry name" value="WD40"/>
    <property type="match status" value="2"/>
</dbReference>
<dbReference type="PROSITE" id="PS50294">
    <property type="entry name" value="WD_REPEATS_REGION"/>
    <property type="match status" value="11"/>
</dbReference>
<evidence type="ECO:0000256" key="3">
    <source>
        <dbReference type="PROSITE-ProRule" id="PRU00221"/>
    </source>
</evidence>
<comment type="caution">
    <text evidence="5">The sequence shown here is derived from an EMBL/GenBank/DDBJ whole genome shotgun (WGS) entry which is preliminary data.</text>
</comment>
<keyword evidence="6" id="KW-1185">Reference proteome</keyword>
<dbReference type="Pfam" id="PF00400">
    <property type="entry name" value="WD40"/>
    <property type="match status" value="12"/>
</dbReference>
<feature type="repeat" description="WD" evidence="3">
    <location>
        <begin position="1010"/>
        <end position="1051"/>
    </location>
</feature>
<reference evidence="5 6" key="1">
    <citation type="journal article" date="2018" name="Evol. Lett.">
        <title>Horizontal gene cluster transfer increased hallucinogenic mushroom diversity.</title>
        <authorList>
            <person name="Reynolds H.T."/>
            <person name="Vijayakumar V."/>
            <person name="Gluck-Thaler E."/>
            <person name="Korotkin H.B."/>
            <person name="Matheny P.B."/>
            <person name="Slot J.C."/>
        </authorList>
    </citation>
    <scope>NUCLEOTIDE SEQUENCE [LARGE SCALE GENOMIC DNA]</scope>
    <source>
        <strain evidence="5 6">2631</strain>
    </source>
</reference>
<feature type="domain" description="Nephrocystin 3-like N-terminal" evidence="4">
    <location>
        <begin position="365"/>
        <end position="519"/>
    </location>
</feature>
<feature type="repeat" description="WD" evidence="3">
    <location>
        <begin position="1143"/>
        <end position="1175"/>
    </location>
</feature>
<dbReference type="EMBL" id="NHYD01003444">
    <property type="protein sequence ID" value="PPQ77087.1"/>
    <property type="molecule type" value="Genomic_DNA"/>
</dbReference>
<feature type="repeat" description="WD" evidence="3">
    <location>
        <begin position="967"/>
        <end position="1008"/>
    </location>
</feature>
<dbReference type="InterPro" id="IPR001680">
    <property type="entry name" value="WD40_rpt"/>
</dbReference>
<dbReference type="Gene3D" id="2.130.10.10">
    <property type="entry name" value="YVTN repeat-like/Quinoprotein amine dehydrogenase"/>
    <property type="match status" value="6"/>
</dbReference>
<dbReference type="STRING" id="93625.A0A409WF13"/>
<keyword evidence="2" id="KW-0677">Repeat</keyword>
<evidence type="ECO:0000313" key="5">
    <source>
        <dbReference type="EMBL" id="PPQ77087.1"/>
    </source>
</evidence>
<name>A0A409WF13_PSICY</name>
<dbReference type="InterPro" id="IPR020472">
    <property type="entry name" value="WD40_PAC1"/>
</dbReference>
<dbReference type="PANTHER" id="PTHR22847:SF637">
    <property type="entry name" value="WD REPEAT DOMAIN 5B"/>
    <property type="match status" value="1"/>
</dbReference>
<dbReference type="Proteomes" id="UP000283269">
    <property type="component" value="Unassembled WGS sequence"/>
</dbReference>
<evidence type="ECO:0000256" key="2">
    <source>
        <dbReference type="ARBA" id="ARBA00022737"/>
    </source>
</evidence>
<dbReference type="Gene3D" id="3.40.50.300">
    <property type="entry name" value="P-loop containing nucleotide triphosphate hydrolases"/>
    <property type="match status" value="1"/>
</dbReference>
<evidence type="ECO:0000313" key="6">
    <source>
        <dbReference type="Proteomes" id="UP000283269"/>
    </source>
</evidence>
<dbReference type="SUPFAM" id="SSF50978">
    <property type="entry name" value="WD40 repeat-like"/>
    <property type="match status" value="2"/>
</dbReference>
<dbReference type="InParanoid" id="A0A409WF13"/>
<organism evidence="5 6">
    <name type="scientific">Psilocybe cyanescens</name>
    <dbReference type="NCBI Taxonomy" id="93625"/>
    <lineage>
        <taxon>Eukaryota</taxon>
        <taxon>Fungi</taxon>
        <taxon>Dikarya</taxon>
        <taxon>Basidiomycota</taxon>
        <taxon>Agaricomycotina</taxon>
        <taxon>Agaricomycetes</taxon>
        <taxon>Agaricomycetidae</taxon>
        <taxon>Agaricales</taxon>
        <taxon>Agaricineae</taxon>
        <taxon>Strophariaceae</taxon>
        <taxon>Psilocybe</taxon>
    </lineage>
</organism>
<dbReference type="InterPro" id="IPR015943">
    <property type="entry name" value="WD40/YVTN_repeat-like_dom_sf"/>
</dbReference>
<feature type="repeat" description="WD" evidence="3">
    <location>
        <begin position="1233"/>
        <end position="1276"/>
    </location>
</feature>
<dbReference type="PRINTS" id="PR00320">
    <property type="entry name" value="GPROTEINBRPT"/>
</dbReference>
<dbReference type="PROSITE" id="PS50082">
    <property type="entry name" value="WD_REPEATS_2"/>
    <property type="match status" value="11"/>
</dbReference>
<accession>A0A409WF13</accession>
<evidence type="ECO:0000256" key="1">
    <source>
        <dbReference type="ARBA" id="ARBA00022574"/>
    </source>
</evidence>
<sequence>MPDDDFKVDVVDFDSSGAKRYSRRYPIVLRASQLPALKTTGQRDSREFYVTVVDVGAKRIKQKRTKAIRSAGNTVDWEERLDGVCSAVRPSSQIILSLYAKQRILSDILIGTIKIDPISTTKSSFTIESDVVPAPIIVLTILVHKPASTQDLKDQMKGTRKAIGEADDAVKFINMCGEWKEIVQNVQWVMETMKDVANIHPYAKAAWLVISAVPQAFLAQFERDDNVILLVKTMRETFNLTQAEDFLKAIEPNSNEALILKVMLKHLTICNEFLDFALRSYALAKRLFRNITGGVSDEIKSLCDTLAKLRRDLLDNAIINMQIAVHLIQKSMNILSSEMTNLGWSSTANKNGCLEGTRADFLEYIHEWIKNPTAVRGLVLFGKAGTGKSSIAFEIASQFCFEARPGSYFSFSRTQKSTQKDHHLFTTIIRDMSDHYPSFKVALGKLITNNTPLRTSDDFNQLFHTLLLGPLETVGASEIPNLIAIDGLDESGDPKKLAEFLSRSLARLPQNIRVFITSRSEGGIELCFANVRGSAYEIYQMHDPKLIVKLEDDIRLYFQRQLNRNLFQRHGEELVKKAEGLFQWAAVACGYLNKPPAGYTEKDCLRGLLGRGESDKPYTYELQSTKLYKLYEEILSGYFTSNVTRPRFRSVIGQLLGTFEPLSIDSLSGLRQFVPGDDGDVESVLAVVKFMGSLLSNVTSDDRSLPVVPLHTSFREFLIDETNRHSFSVDLDAVHCDLTCACLDLMLNDRYGLKFNICEFDTSHLPNTKVEDLQSRIDKFLSPSLFYACRFWDDHLERVPFDEAIFHKLERFFSTKFLFWLEVLSITKTIPLATQGITTTVKWLQSGLLHAKPEMHKVKALIGLVIDARTFLRSFGKIIAMSAPHIYVSALSFAPTSSEVYKTYAPKFPPTLCFKQGQLDHWPALEMFIAAPSAVNCVTFSPNDQWIASACWDGTNTTTGMLEGTPFTGHTGAISSIAFSSDGQHIISGSYDCTIRLWNVATGTTEGNPWTGHKLPVMSVVFSPNDRYAVSGSNDRTVRIWNVETGSMEGSRLTQHTGRVHSVAFSPDSQRIISGSADHTVRVWDFNVANGMVEVALLLMLHTPSYVSSVAFSPNGQQIAAGCDDNNVYLWDNLTEPVEGTPLTGHAGAVICVQFSPDGQHIVSGPDDGKLLLWNTLAKTVEGNPLISHPASVCSVAFSSDGQRIVSGTFDGKICVWSAVAAMRVVDHDTGAVLGHNSPVQSVAFSPVGDQRLVASGSDDHTICLWNVETGSIIGSPLRGHTAAINSIAFSPDGRQLVSVSDDRTVYLWDLERGIMGGKPFTGHTHFVCAVAFSPDGQRIVSGAYNGEVLLWNTETGVMEGCPLIGCSDSVRSVDFSDDGQQVVCGSYNGEVWLWDVSDEATKEGCQLTCGENGVAVILIAFLFNGEKIISCSTDYTVCLWTRNASTGEIDGTSFSLRNSDQDYTSAFSLSPDGSRLAAADYDNHTICVWNLATRTRENLCPLAGHTALVRSLAFSPDGRQLVSSSQDSVIRVWDLSMEDLPADVDVCESAINDEGWICGKQGELLVWIPQVHRPTLQHPNSTIAIIASHQIRLDFSNFVHGKGWHVDYQRK</sequence>
<dbReference type="InterPro" id="IPR019775">
    <property type="entry name" value="WD40_repeat_CS"/>
</dbReference>
<dbReference type="GO" id="GO:1990234">
    <property type="term" value="C:transferase complex"/>
    <property type="evidence" value="ECO:0007669"/>
    <property type="project" value="UniProtKB-ARBA"/>
</dbReference>
<protein>
    <recommendedName>
        <fullName evidence="4">Nephrocystin 3-like N-terminal domain-containing protein</fullName>
    </recommendedName>
</protein>
<feature type="repeat" description="WD" evidence="3">
    <location>
        <begin position="1186"/>
        <end position="1218"/>
    </location>
</feature>
<feature type="repeat" description="WD" evidence="3">
    <location>
        <begin position="1107"/>
        <end position="1132"/>
    </location>
</feature>
<dbReference type="PROSITE" id="PS00678">
    <property type="entry name" value="WD_REPEATS_1"/>
    <property type="match status" value="7"/>
</dbReference>
<dbReference type="Pfam" id="PF24883">
    <property type="entry name" value="NPHP3_N"/>
    <property type="match status" value="1"/>
</dbReference>